<dbReference type="RefSeq" id="XP_033682884.1">
    <property type="nucleotide sequence ID" value="XM_033822079.1"/>
</dbReference>
<protein>
    <submittedName>
        <fullName evidence="5">Acyl-CoA thioesterase II</fullName>
    </submittedName>
</protein>
<proteinExistence type="inferred from homology"/>
<dbReference type="CDD" id="cd03445">
    <property type="entry name" value="Thioesterase_II_repeat2"/>
    <property type="match status" value="1"/>
</dbReference>
<dbReference type="PANTHER" id="PTHR11066:SF35">
    <property type="entry name" value="ACYL-COA THIOESTERASE II"/>
    <property type="match status" value="1"/>
</dbReference>
<dbReference type="GO" id="GO:0005782">
    <property type="term" value="C:peroxisomal matrix"/>
    <property type="evidence" value="ECO:0007669"/>
    <property type="project" value="UniProtKB-SubCell"/>
</dbReference>
<dbReference type="GO" id="GO:0009062">
    <property type="term" value="P:fatty acid catabolic process"/>
    <property type="evidence" value="ECO:0007669"/>
    <property type="project" value="TreeGrafter"/>
</dbReference>
<feature type="domain" description="Acyl-CoA thioesterase-like N-terminal HotDog" evidence="3">
    <location>
        <begin position="30"/>
        <end position="120"/>
    </location>
</feature>
<dbReference type="SUPFAM" id="SSF54637">
    <property type="entry name" value="Thioesterase/thiol ester dehydrase-isomerase"/>
    <property type="match status" value="2"/>
</dbReference>
<dbReference type="Pfam" id="PF13622">
    <property type="entry name" value="4HBT_3"/>
    <property type="match status" value="1"/>
</dbReference>
<feature type="domain" description="Acyl-CoA thioesterase-like C-terminal" evidence="4">
    <location>
        <begin position="206"/>
        <end position="316"/>
    </location>
</feature>
<name>A0A6A6IE87_9PLEO</name>
<accession>A0A6A6IE87</accession>
<evidence type="ECO:0000259" key="4">
    <source>
        <dbReference type="Pfam" id="PF20789"/>
    </source>
</evidence>
<dbReference type="AlphaFoldDB" id="A0A6A6IE87"/>
<comment type="similarity">
    <text evidence="1">Belongs to the C/M/P thioester hydrolase family.</text>
</comment>
<evidence type="ECO:0000313" key="6">
    <source>
        <dbReference type="Proteomes" id="UP000800094"/>
    </source>
</evidence>
<dbReference type="InterPro" id="IPR042171">
    <property type="entry name" value="Acyl-CoA_hotdog"/>
</dbReference>
<evidence type="ECO:0000256" key="1">
    <source>
        <dbReference type="ARBA" id="ARBA00006538"/>
    </source>
</evidence>
<evidence type="ECO:0000313" key="5">
    <source>
        <dbReference type="EMBL" id="KAF2247880.1"/>
    </source>
</evidence>
<dbReference type="Pfam" id="PF20789">
    <property type="entry name" value="4HBT_3C"/>
    <property type="match status" value="1"/>
</dbReference>
<dbReference type="InterPro" id="IPR029069">
    <property type="entry name" value="HotDog_dom_sf"/>
</dbReference>
<dbReference type="InterPro" id="IPR003703">
    <property type="entry name" value="Acyl_CoA_thio"/>
</dbReference>
<dbReference type="PANTHER" id="PTHR11066">
    <property type="entry name" value="ACYL-COA THIOESTERASE"/>
    <property type="match status" value="1"/>
</dbReference>
<sequence length="331" mass="36609">MVASSPPRSFTETLAFEELGENQWQTIHPPQRMGNAANIAYGGFAVSVAAKAACLSVPDSYHLYTLMGNFLGPALTDRPLRASTRPIRKTRTFATCQVEVSQLQDNGESRPCLVALADFQVKEKGVLLEYSAPPRLQYSHWKDCLSAKDRLEKMLREGKISPEMAARFKPSFGMADTLFESRHCPEGIAAQNLMGLAKSLPTTQDALPLTQKSTADWSRCRSGLPSATDNIAAVAFLMDGAISFAPLMFSRMFLGDSKACSSLDFALRVFRNEVQFEEWHLREIVTHVGAEGRTYSESRLWDEGGACVACMTQQSILRPWGEEKGNERGKL</sequence>
<dbReference type="GO" id="GO:0006637">
    <property type="term" value="P:acyl-CoA metabolic process"/>
    <property type="evidence" value="ECO:0007669"/>
    <property type="project" value="InterPro"/>
</dbReference>
<dbReference type="InterPro" id="IPR049450">
    <property type="entry name" value="ACOT8-like_C"/>
</dbReference>
<dbReference type="GO" id="GO:0047617">
    <property type="term" value="F:fatty acyl-CoA hydrolase activity"/>
    <property type="evidence" value="ECO:0007669"/>
    <property type="project" value="InterPro"/>
</dbReference>
<dbReference type="CDD" id="cd03444">
    <property type="entry name" value="Thioesterase_II_repeat1"/>
    <property type="match status" value="1"/>
</dbReference>
<evidence type="ECO:0000259" key="3">
    <source>
        <dbReference type="Pfam" id="PF13622"/>
    </source>
</evidence>
<reference evidence="5" key="1">
    <citation type="journal article" date="2020" name="Stud. Mycol.">
        <title>101 Dothideomycetes genomes: a test case for predicting lifestyles and emergence of pathogens.</title>
        <authorList>
            <person name="Haridas S."/>
            <person name="Albert R."/>
            <person name="Binder M."/>
            <person name="Bloem J."/>
            <person name="Labutti K."/>
            <person name="Salamov A."/>
            <person name="Andreopoulos B."/>
            <person name="Baker S."/>
            <person name="Barry K."/>
            <person name="Bills G."/>
            <person name="Bluhm B."/>
            <person name="Cannon C."/>
            <person name="Castanera R."/>
            <person name="Culley D."/>
            <person name="Daum C."/>
            <person name="Ezra D."/>
            <person name="Gonzalez J."/>
            <person name="Henrissat B."/>
            <person name="Kuo A."/>
            <person name="Liang C."/>
            <person name="Lipzen A."/>
            <person name="Lutzoni F."/>
            <person name="Magnuson J."/>
            <person name="Mondo S."/>
            <person name="Nolan M."/>
            <person name="Ohm R."/>
            <person name="Pangilinan J."/>
            <person name="Park H.-J."/>
            <person name="Ramirez L."/>
            <person name="Alfaro M."/>
            <person name="Sun H."/>
            <person name="Tritt A."/>
            <person name="Yoshinaga Y."/>
            <person name="Zwiers L.-H."/>
            <person name="Turgeon B."/>
            <person name="Goodwin S."/>
            <person name="Spatafora J."/>
            <person name="Crous P."/>
            <person name="Grigoriev I."/>
        </authorList>
    </citation>
    <scope>NUCLEOTIDE SEQUENCE</scope>
    <source>
        <strain evidence="5">CBS 122368</strain>
    </source>
</reference>
<dbReference type="OrthoDB" id="68328at2759"/>
<dbReference type="GeneID" id="54575409"/>
<dbReference type="Gene3D" id="2.40.160.210">
    <property type="entry name" value="Acyl-CoA thioesterase, double hotdog domain"/>
    <property type="match status" value="1"/>
</dbReference>
<dbReference type="InterPro" id="IPR049449">
    <property type="entry name" value="TesB_ACOT8-like_N"/>
</dbReference>
<dbReference type="Proteomes" id="UP000800094">
    <property type="component" value="Unassembled WGS sequence"/>
</dbReference>
<keyword evidence="2" id="KW-0378">Hydrolase</keyword>
<gene>
    <name evidence="5" type="ORF">BU26DRAFT_322525</name>
</gene>
<keyword evidence="6" id="KW-1185">Reference proteome</keyword>
<evidence type="ECO:0000256" key="2">
    <source>
        <dbReference type="ARBA" id="ARBA00022801"/>
    </source>
</evidence>
<dbReference type="EMBL" id="ML987196">
    <property type="protein sequence ID" value="KAF2247880.1"/>
    <property type="molecule type" value="Genomic_DNA"/>
</dbReference>
<organism evidence="5 6">
    <name type="scientific">Trematosphaeria pertusa</name>
    <dbReference type="NCBI Taxonomy" id="390896"/>
    <lineage>
        <taxon>Eukaryota</taxon>
        <taxon>Fungi</taxon>
        <taxon>Dikarya</taxon>
        <taxon>Ascomycota</taxon>
        <taxon>Pezizomycotina</taxon>
        <taxon>Dothideomycetes</taxon>
        <taxon>Pleosporomycetidae</taxon>
        <taxon>Pleosporales</taxon>
        <taxon>Massarineae</taxon>
        <taxon>Trematosphaeriaceae</taxon>
        <taxon>Trematosphaeria</taxon>
    </lineage>
</organism>